<evidence type="ECO:0000313" key="1">
    <source>
        <dbReference type="EMBL" id="KAK5940050.1"/>
    </source>
</evidence>
<proteinExistence type="predicted"/>
<dbReference type="Proteomes" id="UP001334248">
    <property type="component" value="Unassembled WGS sequence"/>
</dbReference>
<dbReference type="InterPro" id="IPR021848">
    <property type="entry name" value="HODM_asu-like"/>
</dbReference>
<protein>
    <submittedName>
        <fullName evidence="1">Uncharacterized protein</fullName>
    </submittedName>
</protein>
<dbReference type="EMBL" id="JAVHJV010000009">
    <property type="protein sequence ID" value="KAK5940050.1"/>
    <property type="molecule type" value="Genomic_DNA"/>
</dbReference>
<gene>
    <name evidence="1" type="ORF">PMZ80_007468</name>
</gene>
<accession>A0ABR0RHJ3</accession>
<name>A0ABR0RHJ3_9EURO</name>
<sequence>MDRFKEVKEALREAWLSESSTAQHESAYQVFVDFVKQNQTNVALFVLFVSLAIRQIVSKNREAAKKGANRQFLEAPDFPEVETLENFDWKKEDTVKLRAFKPKFHLTMAIQNLNPSELITMDRTYSDRIAYRKRIIRESGDVCIGVNDDKRVGPAVRELYTFLLGTYLPKRFPNMFKLHYASFETGTQFMFENLITKQVFPAQPAQVTSTRILLQTLGSIVDEDFLFLLPEEDSEDPKYTLEAYVCICPSGWNPPDKLGRRLAAIHGPVPGYADKLEGSMDRYFKSLEVGKYVRRSNWSITQHEELFSPDPNTNHGKADSEEKALTEVDPGKTFLRTERQTLHRLPSSKAIVFAFKTYMDTLRDIKLEGLGDDLADAIDGLKTGNAPAMNVYKRGPVWGEAVKGYLRS</sequence>
<comment type="caution">
    <text evidence="1">The sequence shown here is derived from an EMBL/GenBank/DDBJ whole genome shotgun (WGS) entry which is preliminary data.</text>
</comment>
<organism evidence="1 2">
    <name type="scientific">Knufia obscura</name>
    <dbReference type="NCBI Taxonomy" id="1635080"/>
    <lineage>
        <taxon>Eukaryota</taxon>
        <taxon>Fungi</taxon>
        <taxon>Dikarya</taxon>
        <taxon>Ascomycota</taxon>
        <taxon>Pezizomycotina</taxon>
        <taxon>Eurotiomycetes</taxon>
        <taxon>Chaetothyriomycetidae</taxon>
        <taxon>Chaetothyriales</taxon>
        <taxon>Trichomeriaceae</taxon>
        <taxon>Knufia</taxon>
    </lineage>
</organism>
<keyword evidence="2" id="KW-1185">Reference proteome</keyword>
<evidence type="ECO:0000313" key="2">
    <source>
        <dbReference type="Proteomes" id="UP001334248"/>
    </source>
</evidence>
<dbReference type="Pfam" id="PF11927">
    <property type="entry name" value="HODM_asu-like"/>
    <property type="match status" value="1"/>
</dbReference>
<dbReference type="RefSeq" id="XP_064728140.1">
    <property type="nucleotide sequence ID" value="XM_064875876.1"/>
</dbReference>
<dbReference type="GeneID" id="90000917"/>
<reference evidence="1 2" key="1">
    <citation type="journal article" date="2023" name="Res Sq">
        <title>Genomic and morphological characterization of Knufia obscura isolated from the Mars 2020 spacecraft assembly facility.</title>
        <authorList>
            <person name="Chander A.M."/>
            <person name="Teixeira M.M."/>
            <person name="Singh N.K."/>
            <person name="Williams M.P."/>
            <person name="Parker C.W."/>
            <person name="Leo P."/>
            <person name="Stajich J.E."/>
            <person name="Torok T."/>
            <person name="Tighe S."/>
            <person name="Mason C.E."/>
            <person name="Venkateswaran K."/>
        </authorList>
    </citation>
    <scope>NUCLEOTIDE SEQUENCE [LARGE SCALE GENOMIC DNA]</scope>
    <source>
        <strain evidence="1 2">CCFEE 5817</strain>
    </source>
</reference>